<evidence type="ECO:0000313" key="2">
    <source>
        <dbReference type="EMBL" id="TWV98867.1"/>
    </source>
</evidence>
<keyword evidence="1" id="KW-0472">Membrane</keyword>
<keyword evidence="1" id="KW-1133">Transmembrane helix</keyword>
<evidence type="ECO:0000256" key="1">
    <source>
        <dbReference type="SAM" id="Phobius"/>
    </source>
</evidence>
<organism evidence="2 3">
    <name type="scientific">Chitinophaga pinensis</name>
    <dbReference type="NCBI Taxonomy" id="79329"/>
    <lineage>
        <taxon>Bacteria</taxon>
        <taxon>Pseudomonadati</taxon>
        <taxon>Bacteroidota</taxon>
        <taxon>Chitinophagia</taxon>
        <taxon>Chitinophagales</taxon>
        <taxon>Chitinophagaceae</taxon>
        <taxon>Chitinophaga</taxon>
    </lineage>
</organism>
<dbReference type="Proteomes" id="UP000318815">
    <property type="component" value="Unassembled WGS sequence"/>
</dbReference>
<evidence type="ECO:0000313" key="3">
    <source>
        <dbReference type="Proteomes" id="UP000318815"/>
    </source>
</evidence>
<dbReference type="EMBL" id="VOHS01000021">
    <property type="protein sequence ID" value="TWV98867.1"/>
    <property type="molecule type" value="Genomic_DNA"/>
</dbReference>
<accession>A0A5C6LQH4</accession>
<reference evidence="2 3" key="1">
    <citation type="submission" date="2019-08" db="EMBL/GenBank/DDBJ databases">
        <title>Whole genome sequencing of chitin degrading bacteria Chitinophaga pinensis YS16.</title>
        <authorList>
            <person name="Singh R.P."/>
            <person name="Manchanda G."/>
            <person name="Maurya I.K."/>
            <person name="Joshi N.K."/>
            <person name="Srivastava A.K."/>
        </authorList>
    </citation>
    <scope>NUCLEOTIDE SEQUENCE [LARGE SCALE GENOMIC DNA]</scope>
    <source>
        <strain evidence="2 3">YS-16</strain>
    </source>
</reference>
<dbReference type="RefSeq" id="WP_146306623.1">
    <property type="nucleotide sequence ID" value="NZ_VOHS01000021.1"/>
</dbReference>
<protein>
    <submittedName>
        <fullName evidence="2">Uncharacterized protein</fullName>
    </submittedName>
</protein>
<name>A0A5C6LQH4_9BACT</name>
<dbReference type="AlphaFoldDB" id="A0A5C6LQH4"/>
<gene>
    <name evidence="2" type="ORF">FEF09_19215</name>
</gene>
<sequence>MDNTPPLARIILAILINAILCAGFFLLTGKNLHFRSTMVLIVIAAVNCLVYGPVNIMFVNVPR</sequence>
<keyword evidence="3" id="KW-1185">Reference proteome</keyword>
<comment type="caution">
    <text evidence="2">The sequence shown here is derived from an EMBL/GenBank/DDBJ whole genome shotgun (WGS) entry which is preliminary data.</text>
</comment>
<feature type="transmembrane region" description="Helical" evidence="1">
    <location>
        <begin position="6"/>
        <end position="27"/>
    </location>
</feature>
<keyword evidence="1" id="KW-0812">Transmembrane</keyword>
<proteinExistence type="predicted"/>
<feature type="transmembrane region" description="Helical" evidence="1">
    <location>
        <begin position="39"/>
        <end position="59"/>
    </location>
</feature>